<protein>
    <recommendedName>
        <fullName evidence="2">BTB domain-containing protein</fullName>
    </recommendedName>
</protein>
<evidence type="ECO:0000313" key="3">
    <source>
        <dbReference type="EMBL" id="TFL03077.1"/>
    </source>
</evidence>
<name>A0A5C3QNB4_9AGAR</name>
<dbReference type="InterPro" id="IPR000210">
    <property type="entry name" value="BTB/POZ_dom"/>
</dbReference>
<organism evidence="3 4">
    <name type="scientific">Pterulicium gracile</name>
    <dbReference type="NCBI Taxonomy" id="1884261"/>
    <lineage>
        <taxon>Eukaryota</taxon>
        <taxon>Fungi</taxon>
        <taxon>Dikarya</taxon>
        <taxon>Basidiomycota</taxon>
        <taxon>Agaricomycotina</taxon>
        <taxon>Agaricomycetes</taxon>
        <taxon>Agaricomycetidae</taxon>
        <taxon>Agaricales</taxon>
        <taxon>Pleurotineae</taxon>
        <taxon>Pterulaceae</taxon>
        <taxon>Pterulicium</taxon>
    </lineage>
</organism>
<feature type="region of interest" description="Disordered" evidence="1">
    <location>
        <begin position="1"/>
        <end position="54"/>
    </location>
</feature>
<feature type="compositionally biased region" description="Acidic residues" evidence="1">
    <location>
        <begin position="16"/>
        <end position="26"/>
    </location>
</feature>
<dbReference type="SMART" id="SM00225">
    <property type="entry name" value="BTB"/>
    <property type="match status" value="1"/>
</dbReference>
<sequence length="352" mass="39069">MASPISDGTRHPFSEPQDDLELELSAELEAQPSDRASSSTPSTPSSSAEEEDPWQIVSDQSIIQGSVWYADGNVIMQAENTQFKVFQGVLTSHSPVFAAILEDIEIEEVDGCRIIRTDDAAEDMRYFLEAFHCLTLPDGLSDLRQICAFLKLGTRYQVPPIQRLAIKTLCTSYPSSLSSWSKRQGYRTFVPTHGASLEILNLARAYQIKQILPTVMYQCARFCAYRTLMQGFSGHRIADPMDVQRCVIAKAQFAQAVKQSYAFLGDETPVKGCAYSAAGGEEGFDPGLSVCVLEKYRLMRSIWAQDTSPLGVQIDWATFKACRACVSHAKAMVKAERQKYWDSLPTLFGLNG</sequence>
<feature type="domain" description="BTB" evidence="2">
    <location>
        <begin position="72"/>
        <end position="132"/>
    </location>
</feature>
<dbReference type="Gene3D" id="3.30.710.10">
    <property type="entry name" value="Potassium Channel Kv1.1, Chain A"/>
    <property type="match status" value="1"/>
</dbReference>
<gene>
    <name evidence="3" type="ORF">BDV98DRAFT_527583</name>
</gene>
<evidence type="ECO:0000313" key="4">
    <source>
        <dbReference type="Proteomes" id="UP000305067"/>
    </source>
</evidence>
<dbReference type="SUPFAM" id="SSF54695">
    <property type="entry name" value="POZ domain"/>
    <property type="match status" value="1"/>
</dbReference>
<dbReference type="PROSITE" id="PS50097">
    <property type="entry name" value="BTB"/>
    <property type="match status" value="1"/>
</dbReference>
<accession>A0A5C3QNB4</accession>
<dbReference type="InterPro" id="IPR011333">
    <property type="entry name" value="SKP1/BTB/POZ_sf"/>
</dbReference>
<dbReference type="AlphaFoldDB" id="A0A5C3QNB4"/>
<dbReference type="Proteomes" id="UP000305067">
    <property type="component" value="Unassembled WGS sequence"/>
</dbReference>
<reference evidence="3 4" key="1">
    <citation type="journal article" date="2019" name="Nat. Ecol. Evol.">
        <title>Megaphylogeny resolves global patterns of mushroom evolution.</title>
        <authorList>
            <person name="Varga T."/>
            <person name="Krizsan K."/>
            <person name="Foldi C."/>
            <person name="Dima B."/>
            <person name="Sanchez-Garcia M."/>
            <person name="Sanchez-Ramirez S."/>
            <person name="Szollosi G.J."/>
            <person name="Szarkandi J.G."/>
            <person name="Papp V."/>
            <person name="Albert L."/>
            <person name="Andreopoulos W."/>
            <person name="Angelini C."/>
            <person name="Antonin V."/>
            <person name="Barry K.W."/>
            <person name="Bougher N.L."/>
            <person name="Buchanan P."/>
            <person name="Buyck B."/>
            <person name="Bense V."/>
            <person name="Catcheside P."/>
            <person name="Chovatia M."/>
            <person name="Cooper J."/>
            <person name="Damon W."/>
            <person name="Desjardin D."/>
            <person name="Finy P."/>
            <person name="Geml J."/>
            <person name="Haridas S."/>
            <person name="Hughes K."/>
            <person name="Justo A."/>
            <person name="Karasinski D."/>
            <person name="Kautmanova I."/>
            <person name="Kiss B."/>
            <person name="Kocsube S."/>
            <person name="Kotiranta H."/>
            <person name="LaButti K.M."/>
            <person name="Lechner B.E."/>
            <person name="Liimatainen K."/>
            <person name="Lipzen A."/>
            <person name="Lukacs Z."/>
            <person name="Mihaltcheva S."/>
            <person name="Morgado L.N."/>
            <person name="Niskanen T."/>
            <person name="Noordeloos M.E."/>
            <person name="Ohm R.A."/>
            <person name="Ortiz-Santana B."/>
            <person name="Ovrebo C."/>
            <person name="Racz N."/>
            <person name="Riley R."/>
            <person name="Savchenko A."/>
            <person name="Shiryaev A."/>
            <person name="Soop K."/>
            <person name="Spirin V."/>
            <person name="Szebenyi C."/>
            <person name="Tomsovsky M."/>
            <person name="Tulloss R.E."/>
            <person name="Uehling J."/>
            <person name="Grigoriev I.V."/>
            <person name="Vagvolgyi C."/>
            <person name="Papp T."/>
            <person name="Martin F.M."/>
            <person name="Miettinen O."/>
            <person name="Hibbett D.S."/>
            <person name="Nagy L.G."/>
        </authorList>
    </citation>
    <scope>NUCLEOTIDE SEQUENCE [LARGE SCALE GENOMIC DNA]</scope>
    <source>
        <strain evidence="3 4">CBS 309.79</strain>
    </source>
</reference>
<dbReference type="OrthoDB" id="2971889at2759"/>
<evidence type="ECO:0000259" key="2">
    <source>
        <dbReference type="PROSITE" id="PS50097"/>
    </source>
</evidence>
<feature type="compositionally biased region" description="Low complexity" evidence="1">
    <location>
        <begin position="37"/>
        <end position="47"/>
    </location>
</feature>
<dbReference type="EMBL" id="ML178821">
    <property type="protein sequence ID" value="TFL03077.1"/>
    <property type="molecule type" value="Genomic_DNA"/>
</dbReference>
<evidence type="ECO:0000256" key="1">
    <source>
        <dbReference type="SAM" id="MobiDB-lite"/>
    </source>
</evidence>
<dbReference type="Pfam" id="PF00651">
    <property type="entry name" value="BTB"/>
    <property type="match status" value="1"/>
</dbReference>
<keyword evidence="4" id="KW-1185">Reference proteome</keyword>
<proteinExistence type="predicted"/>